<accession>A0A2H9TG93</accession>
<dbReference type="InterPro" id="IPR044878">
    <property type="entry name" value="UbiA_sf"/>
</dbReference>
<dbReference type="Gene3D" id="1.10.357.140">
    <property type="entry name" value="UbiA prenyltransferase"/>
    <property type="match status" value="1"/>
</dbReference>
<keyword evidence="2" id="KW-0808">Transferase</keyword>
<comment type="subcellular location">
    <subcellularLocation>
        <location evidence="1">Membrane</location>
        <topology evidence="1">Multi-pass membrane protein</topology>
    </subcellularLocation>
</comment>
<evidence type="ECO:0000256" key="3">
    <source>
        <dbReference type="ARBA" id="ARBA00022692"/>
    </source>
</evidence>
<evidence type="ECO:0000256" key="4">
    <source>
        <dbReference type="ARBA" id="ARBA00022989"/>
    </source>
</evidence>
<evidence type="ECO:0000256" key="5">
    <source>
        <dbReference type="ARBA" id="ARBA00023133"/>
    </source>
</evidence>
<dbReference type="CDD" id="cd13957">
    <property type="entry name" value="PT_UbiA_Cox10"/>
    <property type="match status" value="1"/>
</dbReference>
<proteinExistence type="predicted"/>
<feature type="transmembrane region" description="Helical" evidence="8">
    <location>
        <begin position="215"/>
        <end position="232"/>
    </location>
</feature>
<evidence type="ECO:0000256" key="2">
    <source>
        <dbReference type="ARBA" id="ARBA00022679"/>
    </source>
</evidence>
<dbReference type="Proteomes" id="UP000240830">
    <property type="component" value="Unassembled WGS sequence"/>
</dbReference>
<feature type="transmembrane region" description="Helical" evidence="8">
    <location>
        <begin position="115"/>
        <end position="135"/>
    </location>
</feature>
<sequence length="377" mass="40856">MSPLSRRMTRLPSLYASLSKVKLSALVVATTVAGFQLSPGSLQLPLLAWTATGVALSSFSANTLNQWFESPFDAQMGRTRGRPLPTQRLSASHAFSYAIVAGLCGVGLLAVKAGWLAAVLSGTNIALYAALYTPLKRSSVANTWVGAVVGAIPPMIGYVAGGGGFDLGCLVLGATLYCWQFPHFNALSWNLRADYSRAGYCMASVLNPKLTVDSALRHSLALLPLSALVVYSGICDSWWFIVHATPLHLGMVYLAYQFRQNPSRPTARRLFFIDNPINKRLTNQCAGPRGPTDYHGGCPGYHMLAGQGPTVTLCMERLEEILRNTELNTAAPTRPVEIPRKRRNAIDTMQPFAFPLVVPKPSSSIPETLYQRGTARL</sequence>
<reference evidence="9 10" key="1">
    <citation type="submission" date="2016-10" db="EMBL/GenBank/DDBJ databases">
        <title>The genome of Paramicrosporidium saccamoebae is the missing link in understanding Cryptomycota and Microsporidia evolution.</title>
        <authorList>
            <person name="Quandt C.A."/>
            <person name="Beaudet D."/>
            <person name="Corsaro D."/>
            <person name="Michel R."/>
            <person name="Corradi N."/>
            <person name="James T."/>
        </authorList>
    </citation>
    <scope>NUCLEOTIDE SEQUENCE [LARGE SCALE GENOMIC DNA]</scope>
    <source>
        <strain evidence="9 10">KSL3</strain>
    </source>
</reference>
<protein>
    <recommendedName>
        <fullName evidence="7">Heme O synthase</fullName>
    </recommendedName>
</protein>
<dbReference type="OrthoDB" id="5211at2759"/>
<evidence type="ECO:0000256" key="6">
    <source>
        <dbReference type="ARBA" id="ARBA00023136"/>
    </source>
</evidence>
<dbReference type="AlphaFoldDB" id="A0A2H9TG93"/>
<dbReference type="GO" id="GO:0006784">
    <property type="term" value="P:heme A biosynthetic process"/>
    <property type="evidence" value="ECO:0007669"/>
    <property type="project" value="TreeGrafter"/>
</dbReference>
<gene>
    <name evidence="9" type="ORF">PSACC_03373</name>
</gene>
<keyword evidence="5" id="KW-0350">Heme biosynthesis</keyword>
<dbReference type="GO" id="GO:0005739">
    <property type="term" value="C:mitochondrion"/>
    <property type="evidence" value="ECO:0007669"/>
    <property type="project" value="TreeGrafter"/>
</dbReference>
<dbReference type="GO" id="GO:0008495">
    <property type="term" value="F:protoheme IX farnesyltransferase activity"/>
    <property type="evidence" value="ECO:0007669"/>
    <property type="project" value="InterPro"/>
</dbReference>
<dbReference type="Pfam" id="PF01040">
    <property type="entry name" value="UbiA"/>
    <property type="match status" value="1"/>
</dbReference>
<dbReference type="InterPro" id="IPR006369">
    <property type="entry name" value="Protohaem_IX_farnesylTrfase"/>
</dbReference>
<keyword evidence="10" id="KW-1185">Reference proteome</keyword>
<evidence type="ECO:0000256" key="8">
    <source>
        <dbReference type="SAM" id="Phobius"/>
    </source>
</evidence>
<dbReference type="InterPro" id="IPR000537">
    <property type="entry name" value="UbiA_prenyltransferase"/>
</dbReference>
<organism evidence="9 10">
    <name type="scientific">Paramicrosporidium saccamoebae</name>
    <dbReference type="NCBI Taxonomy" id="1246581"/>
    <lineage>
        <taxon>Eukaryota</taxon>
        <taxon>Fungi</taxon>
        <taxon>Fungi incertae sedis</taxon>
        <taxon>Cryptomycota</taxon>
        <taxon>Cryptomycota incertae sedis</taxon>
        <taxon>Paramicrosporidium</taxon>
    </lineage>
</organism>
<dbReference type="PANTHER" id="PTHR43448:SF2">
    <property type="entry name" value="PROTOHEME IX FARNESYLTRANSFERASE, MITOCHONDRIAL"/>
    <property type="match status" value="1"/>
</dbReference>
<evidence type="ECO:0000313" key="9">
    <source>
        <dbReference type="EMBL" id="PJF16793.1"/>
    </source>
</evidence>
<evidence type="ECO:0000256" key="1">
    <source>
        <dbReference type="ARBA" id="ARBA00004141"/>
    </source>
</evidence>
<dbReference type="STRING" id="1246581.A0A2H9TG93"/>
<evidence type="ECO:0000313" key="10">
    <source>
        <dbReference type="Proteomes" id="UP000240830"/>
    </source>
</evidence>
<dbReference type="EMBL" id="MTSL01000206">
    <property type="protein sequence ID" value="PJF16793.1"/>
    <property type="molecule type" value="Genomic_DNA"/>
</dbReference>
<keyword evidence="6 8" id="KW-0472">Membrane</keyword>
<keyword evidence="3 8" id="KW-0812">Transmembrane</keyword>
<dbReference type="GO" id="GO:0016020">
    <property type="term" value="C:membrane"/>
    <property type="evidence" value="ECO:0007669"/>
    <property type="project" value="UniProtKB-SubCell"/>
</dbReference>
<feature type="transmembrane region" description="Helical" evidence="8">
    <location>
        <begin position="89"/>
        <end position="109"/>
    </location>
</feature>
<dbReference type="FunFam" id="1.10.357.140:FF:000006">
    <property type="entry name" value="Protoheme IX farnesyltransferase, mitochondrial"/>
    <property type="match status" value="1"/>
</dbReference>
<evidence type="ECO:0000256" key="7">
    <source>
        <dbReference type="ARBA" id="ARBA00030253"/>
    </source>
</evidence>
<name>A0A2H9TG93_9FUNG</name>
<keyword evidence="4 8" id="KW-1133">Transmembrane helix</keyword>
<dbReference type="PANTHER" id="PTHR43448">
    <property type="entry name" value="PROTOHEME IX FARNESYLTRANSFERASE, MITOCHONDRIAL"/>
    <property type="match status" value="1"/>
</dbReference>
<comment type="caution">
    <text evidence="9">The sequence shown here is derived from an EMBL/GenBank/DDBJ whole genome shotgun (WGS) entry which is preliminary data.</text>
</comment>
<dbReference type="NCBIfam" id="TIGR01473">
    <property type="entry name" value="cyoE_ctaB"/>
    <property type="match status" value="1"/>
</dbReference>